<reference evidence="3" key="1">
    <citation type="journal article" date="2015" name="Genome Announc.">
        <title>Draft Genome Sequence of the Pathogenic Filamentous Fungus Aspergillus udagawae Strain IFM 46973T.</title>
        <authorList>
            <person name="Kusuya Y."/>
            <person name="Takahashi-Nakaguchi A."/>
            <person name="Takahashi H."/>
            <person name="Yaguchi T."/>
        </authorList>
    </citation>
    <scope>NUCLEOTIDE SEQUENCE</scope>
    <source>
        <strain evidence="3">IFM 46973</strain>
    </source>
</reference>
<organism evidence="3 4">
    <name type="scientific">Aspergillus udagawae</name>
    <dbReference type="NCBI Taxonomy" id="91492"/>
    <lineage>
        <taxon>Eukaryota</taxon>
        <taxon>Fungi</taxon>
        <taxon>Dikarya</taxon>
        <taxon>Ascomycota</taxon>
        <taxon>Pezizomycotina</taxon>
        <taxon>Eurotiomycetes</taxon>
        <taxon>Eurotiomycetidae</taxon>
        <taxon>Eurotiales</taxon>
        <taxon>Aspergillaceae</taxon>
        <taxon>Aspergillus</taxon>
        <taxon>Aspergillus subgen. Fumigati</taxon>
    </lineage>
</organism>
<sequence>MPHGPRRLRLAANCIVTVDYSYDVDFCKSPPSNGTSGSGNSTNPSQKRQKAADVTPFLLDQLSAIVRVLPLVSISLEQLLCLWTDIPTVAMASTTSTTGTKSLYERLFFTGNLKRNDPVFGPNANRDYFTGSPQKLSDNLPVVMAAFKVKADDIRYLLGLVPDAFGTPNPSPLQDVLSIPVLSQIYRAALLSQVLGIKLYDISRAIQGFGPAFKSTITLYDFIHYTPDNPLKHTAMSLLGTAKTINDSINTIKAQYMEVTDPSHANMQCTNNIIKARLALVCNDDTAAKILDLLNGTNTFSTTKAPIVPETVAAAFTKSVTKAVVSGKLTYIPSMKGGKAQVLCKGIMTANKMEAAHEVIYLFNKAMAVTVLATRGTPASKILVSAKEQVVREMKTACIFNTATVDLQSNPSTTTILAGDVDKNTTDPPVDAKRPSEKQFFFMQHFIPYLQQTLAQNFIRDTIISDVGSQDRTLAQTILENVTIHGKVKLDYLLELLDPFRQDRNNFQGYLIVPCSDSYAFIYPDNSDTGPPPITLNYKVLTWTIYKDDTAQQYWATDASQAVLKAGTPYTASFVNLNPSLLEWKPSSNFRAAVPGSALEVYNRLKMTAILVNHFPLTADKVIYIIKHKGDFGSMDFSSLSIAQWKRIQAFMAFQQSLPLSACLQLINLFKWCTQNPTAVGSALASQISLATTWLAGDIKAMLARVNFSIGTGNDFRNEIILVRLSKLIVLSGTLGIDIPRLFHWSLPLGTAAKDYFRLVSISADIVKVIRSKLDAMSWNDAIQPLNYVLHGQQQDALIAYLLVQDEVRKQGIINADSLFEFFLIDIQMTPLVETSRIKQAIASVQVFIQRCFLGLEKDINPTLRNDRSPFFVTFQAALMQKDLTPDIISSAVRSYLYSVNEVSNLEMTGLYIKTLESHILVRTETTVTTAMTTTTLTTMDPDTSTTSTTAPVTNRASLEQTITTAKTQIYLFARTTTSPYSYYYTSYSNGCWTAWLKIDIEIPFYTVQNEQGQDVAVGAYITPIIIGGRLLVFIPQLTKKTSANPMQSSQSTQTLGNLTQDQLKPVKQWEINMSCTELLNSNWTQRQVCSEGTMVLNRLGFAKNPDSTLQYPQVPDPLCPINSFSFIASEVLAPDATNPLNRVPVGLGEASNLAILHPFTAIDDLASGAGPRLDAFFNAPMVAKGKVHSPFTPKVAAQGRGILITKTVDPVSGNTVQSMQLLYHKLIHQIMSAAKTLGPVTSALLPLYSYLGGLQGLAPGHRGSNLAALEPFPGINTTTGQLNNAGGSVAGLMPAMSDLDEVFGGLVTSEDQSTTGWFNELSTPFSLYNWEIGLHAPMLLVDWLLQMQ</sequence>
<accession>A0A8E0V527</accession>
<feature type="domain" description="Neuraminidase-like" evidence="1">
    <location>
        <begin position="961"/>
        <end position="1094"/>
    </location>
</feature>
<dbReference type="GeneID" id="66998443"/>
<evidence type="ECO:0000259" key="1">
    <source>
        <dbReference type="Pfam" id="PF18413"/>
    </source>
</evidence>
<comment type="caution">
    <text evidence="3">The sequence shown here is derived from an EMBL/GenBank/DDBJ whole genome shotgun (WGS) entry which is preliminary data.</text>
</comment>
<protein>
    <submittedName>
        <fullName evidence="3">Insecticidal toxin complex protein TccB2</fullName>
    </submittedName>
</protein>
<dbReference type="EMBL" id="BBXM02000009">
    <property type="protein sequence ID" value="GIC94466.1"/>
    <property type="molecule type" value="Genomic_DNA"/>
</dbReference>
<dbReference type="Pfam" id="PF18413">
    <property type="entry name" value="Neuraminidase"/>
    <property type="match status" value="1"/>
</dbReference>
<dbReference type="RefSeq" id="XP_043151732.1">
    <property type="nucleotide sequence ID" value="XM_043295797.1"/>
</dbReference>
<name>A0A8E0V527_9EURO</name>
<dbReference type="Pfam" id="PF20220">
    <property type="entry name" value="ABC_toxin_N"/>
    <property type="match status" value="1"/>
</dbReference>
<dbReference type="InterPro" id="IPR041079">
    <property type="entry name" value="Neuraminidase-like"/>
</dbReference>
<gene>
    <name evidence="3" type="ORF">Aud_010966</name>
</gene>
<reference evidence="3" key="2">
    <citation type="submission" date="2021-01" db="EMBL/GenBank/DDBJ databases">
        <title>Pan-genome distribution and transcriptional activeness of fungal secondary metabolism genes in Aspergillus section Fumigati.</title>
        <authorList>
            <person name="Takahashi H."/>
            <person name="Umemura M."/>
            <person name="Ninomiya A."/>
            <person name="Kusuya Y."/>
            <person name="Urayama S."/>
            <person name="Shimizu M."/>
            <person name="Watanabe A."/>
            <person name="Kamei K."/>
            <person name="Yaguchi T."/>
            <person name="Hagiwara D."/>
        </authorList>
    </citation>
    <scope>NUCLEOTIDE SEQUENCE</scope>
    <source>
        <strain evidence="3">IFM 46973</strain>
    </source>
</reference>
<proteinExistence type="predicted"/>
<dbReference type="InterPro" id="IPR046839">
    <property type="entry name" value="ABC_toxin_N"/>
</dbReference>
<evidence type="ECO:0000313" key="3">
    <source>
        <dbReference type="EMBL" id="GIC94466.1"/>
    </source>
</evidence>
<feature type="domain" description="ABC toxin N-terminal" evidence="2">
    <location>
        <begin position="791"/>
        <end position="868"/>
    </location>
</feature>
<evidence type="ECO:0000259" key="2">
    <source>
        <dbReference type="Pfam" id="PF20220"/>
    </source>
</evidence>
<evidence type="ECO:0000313" key="4">
    <source>
        <dbReference type="Proteomes" id="UP000036893"/>
    </source>
</evidence>
<dbReference type="Proteomes" id="UP000036893">
    <property type="component" value="Unassembled WGS sequence"/>
</dbReference>